<dbReference type="Proteomes" id="UP001165190">
    <property type="component" value="Unassembled WGS sequence"/>
</dbReference>
<dbReference type="OrthoDB" id="4062651at2759"/>
<accession>A0A9W7H8H1</accession>
<comment type="caution">
    <text evidence="2">The sequence shown here is derived from an EMBL/GenBank/DDBJ whole genome shotgun (WGS) entry which is preliminary data.</text>
</comment>
<keyword evidence="3" id="KW-1185">Reference proteome</keyword>
<protein>
    <recommendedName>
        <fullName evidence="1">Malectin domain-containing protein</fullName>
    </recommendedName>
</protein>
<dbReference type="AlphaFoldDB" id="A0A9W7H8H1"/>
<organism evidence="2 3">
    <name type="scientific">Hibiscus trionum</name>
    <name type="common">Flower of an hour</name>
    <dbReference type="NCBI Taxonomy" id="183268"/>
    <lineage>
        <taxon>Eukaryota</taxon>
        <taxon>Viridiplantae</taxon>
        <taxon>Streptophyta</taxon>
        <taxon>Embryophyta</taxon>
        <taxon>Tracheophyta</taxon>
        <taxon>Spermatophyta</taxon>
        <taxon>Magnoliopsida</taxon>
        <taxon>eudicotyledons</taxon>
        <taxon>Gunneridae</taxon>
        <taxon>Pentapetalae</taxon>
        <taxon>rosids</taxon>
        <taxon>malvids</taxon>
        <taxon>Malvales</taxon>
        <taxon>Malvaceae</taxon>
        <taxon>Malvoideae</taxon>
        <taxon>Hibiscus</taxon>
    </lineage>
</organism>
<evidence type="ECO:0000313" key="2">
    <source>
        <dbReference type="EMBL" id="GMI72909.1"/>
    </source>
</evidence>
<dbReference type="PANTHER" id="PTHR34081">
    <property type="entry name" value="MALECTIN DOMAIN-CONTAINING PROTEIN"/>
    <property type="match status" value="1"/>
</dbReference>
<dbReference type="InterPro" id="IPR021720">
    <property type="entry name" value="Malectin_dom"/>
</dbReference>
<evidence type="ECO:0000259" key="1">
    <source>
        <dbReference type="Pfam" id="PF11721"/>
    </source>
</evidence>
<gene>
    <name evidence="2" type="ORF">HRI_000960200</name>
</gene>
<sequence length="154" mass="17395">MGIYNPEQTKSMSYAKSIESHEDCGFEGIQNKEASLYKTARVAPISLKYLGFCMKNGLYTVKLDFAEITYKEEDYHKSRGNRLFDVLIQGTKVLADFNIKEVAGGQNQNVSKTFQAEVKGNNLEIHLYWAGKGSKRGAFELYCPLVSAIFSRAW</sequence>
<dbReference type="EMBL" id="BSYR01000010">
    <property type="protein sequence ID" value="GMI72909.1"/>
    <property type="molecule type" value="Genomic_DNA"/>
</dbReference>
<dbReference type="PANTHER" id="PTHR34081:SF1">
    <property type="entry name" value="MALECTIN, LEUCINE-RICH REPEAT DOMAIN, L DOMAIN-LIKE PROTEIN-RELATED"/>
    <property type="match status" value="1"/>
</dbReference>
<evidence type="ECO:0000313" key="3">
    <source>
        <dbReference type="Proteomes" id="UP001165190"/>
    </source>
</evidence>
<dbReference type="Gene3D" id="2.60.120.430">
    <property type="entry name" value="Galactose-binding lectin"/>
    <property type="match status" value="1"/>
</dbReference>
<dbReference type="Pfam" id="PF11721">
    <property type="entry name" value="Malectin"/>
    <property type="match status" value="1"/>
</dbReference>
<feature type="domain" description="Malectin" evidence="1">
    <location>
        <begin position="9"/>
        <end position="135"/>
    </location>
</feature>
<proteinExistence type="predicted"/>
<reference evidence="2" key="1">
    <citation type="submission" date="2023-05" db="EMBL/GenBank/DDBJ databases">
        <title>Genome and transcriptome analyses reveal genes involved in the formation of fine ridges on petal epidermal cells in Hibiscus trionum.</title>
        <authorList>
            <person name="Koshimizu S."/>
            <person name="Masuda S."/>
            <person name="Ishii T."/>
            <person name="Shirasu K."/>
            <person name="Hoshino A."/>
            <person name="Arita M."/>
        </authorList>
    </citation>
    <scope>NUCLEOTIDE SEQUENCE</scope>
    <source>
        <strain evidence="2">Hamamatsu line</strain>
    </source>
</reference>
<name>A0A9W7H8H1_HIBTR</name>